<comment type="caution">
    <text evidence="4">The sequence shown here is derived from an EMBL/GenBank/DDBJ whole genome shotgun (WGS) entry which is preliminary data.</text>
</comment>
<feature type="modified residue" description="4-aspartylphosphate" evidence="2">
    <location>
        <position position="54"/>
    </location>
</feature>
<evidence type="ECO:0000259" key="3">
    <source>
        <dbReference type="PROSITE" id="PS50110"/>
    </source>
</evidence>
<keyword evidence="5" id="KW-1185">Reference proteome</keyword>
<evidence type="ECO:0000313" key="4">
    <source>
        <dbReference type="EMBL" id="MCY0386547.1"/>
    </source>
</evidence>
<evidence type="ECO:0000256" key="1">
    <source>
        <dbReference type="ARBA" id="ARBA00022553"/>
    </source>
</evidence>
<organism evidence="4 5">
    <name type="scientific">Robbsia betulipollinis</name>
    <dbReference type="NCBI Taxonomy" id="2981849"/>
    <lineage>
        <taxon>Bacteria</taxon>
        <taxon>Pseudomonadati</taxon>
        <taxon>Pseudomonadota</taxon>
        <taxon>Betaproteobacteria</taxon>
        <taxon>Burkholderiales</taxon>
        <taxon>Burkholderiaceae</taxon>
        <taxon>Robbsia</taxon>
    </lineage>
</organism>
<name>A0ABT3ZJC3_9BURK</name>
<evidence type="ECO:0000256" key="2">
    <source>
        <dbReference type="PROSITE-ProRule" id="PRU00169"/>
    </source>
</evidence>
<accession>A0ABT3ZJC3</accession>
<evidence type="ECO:0000313" key="5">
    <source>
        <dbReference type="Proteomes" id="UP001082899"/>
    </source>
</evidence>
<dbReference type="PANTHER" id="PTHR44591:SF24">
    <property type="entry name" value="PROTEIN-GLUTAMATE METHYLESTERASE_PROTEIN-GLUTAMINE GLUTAMINASE 1"/>
    <property type="match status" value="1"/>
</dbReference>
<dbReference type="SUPFAM" id="SSF52172">
    <property type="entry name" value="CheY-like"/>
    <property type="match status" value="1"/>
</dbReference>
<dbReference type="Gene3D" id="3.40.50.2300">
    <property type="match status" value="1"/>
</dbReference>
<gene>
    <name evidence="4" type="ORF">OVY01_04705</name>
</gene>
<dbReference type="RefSeq" id="WP_267846022.1">
    <property type="nucleotide sequence ID" value="NZ_JAPMXC010000001.1"/>
</dbReference>
<reference evidence="4" key="1">
    <citation type="submission" date="2022-11" db="EMBL/GenBank/DDBJ databases">
        <title>Robbsia betulipollinis sp. nov., isolated from pollen of birch (Betula pendula).</title>
        <authorList>
            <person name="Shi H."/>
            <person name="Ambika Manirajan B."/>
            <person name="Ratering S."/>
            <person name="Geissler-Plaum R."/>
            <person name="Schnell S."/>
        </authorList>
    </citation>
    <scope>NUCLEOTIDE SEQUENCE</scope>
    <source>
        <strain evidence="4">Bb-Pol-6</strain>
    </source>
</reference>
<dbReference type="Proteomes" id="UP001082899">
    <property type="component" value="Unassembled WGS sequence"/>
</dbReference>
<keyword evidence="1 2" id="KW-0597">Phosphoprotein</keyword>
<dbReference type="EMBL" id="JAPMXC010000001">
    <property type="protein sequence ID" value="MCY0386547.1"/>
    <property type="molecule type" value="Genomic_DNA"/>
</dbReference>
<sequence>MSLSVLIADHSASARESLISAMPDHWDVTLAEASTGNEALAACSQGHAAVMFLDLMLPGMTGLELMDALQRVNAATTVIIVSDEAPAGMRGQIRASGAVAFVEKPVRREALESVLMACGLYAGADESEDALAFA</sequence>
<proteinExistence type="predicted"/>
<dbReference type="InterPro" id="IPR050595">
    <property type="entry name" value="Bact_response_regulator"/>
</dbReference>
<dbReference type="InterPro" id="IPR011006">
    <property type="entry name" value="CheY-like_superfamily"/>
</dbReference>
<dbReference type="Pfam" id="PF00072">
    <property type="entry name" value="Response_reg"/>
    <property type="match status" value="1"/>
</dbReference>
<dbReference type="PROSITE" id="PS50110">
    <property type="entry name" value="RESPONSE_REGULATORY"/>
    <property type="match status" value="1"/>
</dbReference>
<dbReference type="SMART" id="SM00448">
    <property type="entry name" value="REC"/>
    <property type="match status" value="1"/>
</dbReference>
<dbReference type="PANTHER" id="PTHR44591">
    <property type="entry name" value="STRESS RESPONSE REGULATOR PROTEIN 1"/>
    <property type="match status" value="1"/>
</dbReference>
<feature type="domain" description="Response regulatory" evidence="3">
    <location>
        <begin position="4"/>
        <end position="119"/>
    </location>
</feature>
<protein>
    <submittedName>
        <fullName evidence="4">Response regulator</fullName>
    </submittedName>
</protein>
<dbReference type="InterPro" id="IPR001789">
    <property type="entry name" value="Sig_transdc_resp-reg_receiver"/>
</dbReference>